<dbReference type="OrthoDB" id="248923at2759"/>
<feature type="compositionally biased region" description="Polar residues" evidence="9">
    <location>
        <begin position="552"/>
        <end position="577"/>
    </location>
</feature>
<organism evidence="11 12">
    <name type="scientific">Chlamydomonas eustigma</name>
    <dbReference type="NCBI Taxonomy" id="1157962"/>
    <lineage>
        <taxon>Eukaryota</taxon>
        <taxon>Viridiplantae</taxon>
        <taxon>Chlorophyta</taxon>
        <taxon>core chlorophytes</taxon>
        <taxon>Chlorophyceae</taxon>
        <taxon>CS clade</taxon>
        <taxon>Chlamydomonadales</taxon>
        <taxon>Chlamydomonadaceae</taxon>
        <taxon>Chlamydomonas</taxon>
    </lineage>
</organism>
<keyword evidence="3" id="KW-0808">Transferase</keyword>
<dbReference type="SUPFAM" id="SSF56112">
    <property type="entry name" value="Protein kinase-like (PK-like)"/>
    <property type="match status" value="1"/>
</dbReference>
<dbReference type="GO" id="GO:0005524">
    <property type="term" value="F:ATP binding"/>
    <property type="evidence" value="ECO:0007669"/>
    <property type="project" value="UniProtKB-KW"/>
</dbReference>
<dbReference type="InterPro" id="IPR000719">
    <property type="entry name" value="Prot_kinase_dom"/>
</dbReference>
<evidence type="ECO:0000313" key="12">
    <source>
        <dbReference type="Proteomes" id="UP000232323"/>
    </source>
</evidence>
<evidence type="ECO:0000256" key="6">
    <source>
        <dbReference type="ARBA" id="ARBA00022840"/>
    </source>
</evidence>
<proteinExistence type="predicted"/>
<dbReference type="PROSITE" id="PS50011">
    <property type="entry name" value="PROTEIN_KINASE_DOM"/>
    <property type="match status" value="1"/>
</dbReference>
<dbReference type="GO" id="GO:0005737">
    <property type="term" value="C:cytoplasm"/>
    <property type="evidence" value="ECO:0007669"/>
    <property type="project" value="TreeGrafter"/>
</dbReference>
<evidence type="ECO:0000256" key="1">
    <source>
        <dbReference type="ARBA" id="ARBA00012513"/>
    </source>
</evidence>
<evidence type="ECO:0000256" key="4">
    <source>
        <dbReference type="ARBA" id="ARBA00022741"/>
    </source>
</evidence>
<gene>
    <name evidence="11" type="ORF">CEUSTIGMA_g10465.t1</name>
</gene>
<dbReference type="Proteomes" id="UP000232323">
    <property type="component" value="Unassembled WGS sequence"/>
</dbReference>
<dbReference type="GO" id="GO:0004674">
    <property type="term" value="F:protein serine/threonine kinase activity"/>
    <property type="evidence" value="ECO:0007669"/>
    <property type="project" value="UniProtKB-KW"/>
</dbReference>
<keyword evidence="2" id="KW-0723">Serine/threonine-protein kinase</keyword>
<accession>A0A250XJE4</accession>
<dbReference type="Gene3D" id="1.10.510.10">
    <property type="entry name" value="Transferase(Phosphotransferase) domain 1"/>
    <property type="match status" value="1"/>
</dbReference>
<evidence type="ECO:0000256" key="3">
    <source>
        <dbReference type="ARBA" id="ARBA00022679"/>
    </source>
</evidence>
<feature type="region of interest" description="Disordered" evidence="9">
    <location>
        <begin position="508"/>
        <end position="539"/>
    </location>
</feature>
<name>A0A250XJE4_9CHLO</name>
<dbReference type="EC" id="2.7.11.1" evidence="1"/>
<keyword evidence="6" id="KW-0067">ATP-binding</keyword>
<evidence type="ECO:0000256" key="9">
    <source>
        <dbReference type="SAM" id="MobiDB-lite"/>
    </source>
</evidence>
<feature type="compositionally biased region" description="Polar residues" evidence="9">
    <location>
        <begin position="383"/>
        <end position="398"/>
    </location>
</feature>
<feature type="domain" description="Protein kinase" evidence="10">
    <location>
        <begin position="36"/>
        <end position="305"/>
    </location>
</feature>
<evidence type="ECO:0000256" key="8">
    <source>
        <dbReference type="ARBA" id="ARBA00048679"/>
    </source>
</evidence>
<keyword evidence="4" id="KW-0547">Nucleotide-binding</keyword>
<feature type="compositionally biased region" description="Polar residues" evidence="9">
    <location>
        <begin position="333"/>
        <end position="347"/>
    </location>
</feature>
<evidence type="ECO:0000256" key="5">
    <source>
        <dbReference type="ARBA" id="ARBA00022777"/>
    </source>
</evidence>
<dbReference type="EMBL" id="BEGY01000090">
    <property type="protein sequence ID" value="GAX83039.1"/>
    <property type="molecule type" value="Genomic_DNA"/>
</dbReference>
<evidence type="ECO:0000256" key="2">
    <source>
        <dbReference type="ARBA" id="ARBA00022527"/>
    </source>
</evidence>
<feature type="region of interest" description="Disordered" evidence="9">
    <location>
        <begin position="670"/>
        <end position="697"/>
    </location>
</feature>
<dbReference type="STRING" id="1157962.A0A250XJE4"/>
<feature type="region of interest" description="Disordered" evidence="9">
    <location>
        <begin position="552"/>
        <end position="596"/>
    </location>
</feature>
<comment type="caution">
    <text evidence="11">The sequence shown here is derived from an EMBL/GenBank/DDBJ whole genome shotgun (WGS) entry which is preliminary data.</text>
</comment>
<evidence type="ECO:0000256" key="7">
    <source>
        <dbReference type="ARBA" id="ARBA00047899"/>
    </source>
</evidence>
<feature type="region of interest" description="Disordered" evidence="9">
    <location>
        <begin position="747"/>
        <end position="779"/>
    </location>
</feature>
<evidence type="ECO:0000313" key="11">
    <source>
        <dbReference type="EMBL" id="GAX83039.1"/>
    </source>
</evidence>
<feature type="compositionally biased region" description="Polar residues" evidence="9">
    <location>
        <begin position="521"/>
        <end position="533"/>
    </location>
</feature>
<comment type="catalytic activity">
    <reaction evidence="8">
        <text>L-seryl-[protein] + ATP = O-phospho-L-seryl-[protein] + ADP + H(+)</text>
        <dbReference type="Rhea" id="RHEA:17989"/>
        <dbReference type="Rhea" id="RHEA-COMP:9863"/>
        <dbReference type="Rhea" id="RHEA-COMP:11604"/>
        <dbReference type="ChEBI" id="CHEBI:15378"/>
        <dbReference type="ChEBI" id="CHEBI:29999"/>
        <dbReference type="ChEBI" id="CHEBI:30616"/>
        <dbReference type="ChEBI" id="CHEBI:83421"/>
        <dbReference type="ChEBI" id="CHEBI:456216"/>
        <dbReference type="EC" id="2.7.11.1"/>
    </reaction>
</comment>
<feature type="region of interest" description="Disordered" evidence="9">
    <location>
        <begin position="328"/>
        <end position="352"/>
    </location>
</feature>
<keyword evidence="5" id="KW-0418">Kinase</keyword>
<dbReference type="AlphaFoldDB" id="A0A250XJE4"/>
<feature type="region of interest" description="Disordered" evidence="9">
    <location>
        <begin position="383"/>
        <end position="411"/>
    </location>
</feature>
<dbReference type="PANTHER" id="PTHR22967">
    <property type="entry name" value="SERINE/THREONINE PROTEIN KINASE"/>
    <property type="match status" value="1"/>
</dbReference>
<dbReference type="Pfam" id="PF00069">
    <property type="entry name" value="Pkinase"/>
    <property type="match status" value="1"/>
</dbReference>
<dbReference type="PANTHER" id="PTHR22967:SF57">
    <property type="entry name" value="AUXILIN, ISOFORM A-RELATED"/>
    <property type="match status" value="1"/>
</dbReference>
<evidence type="ECO:0000259" key="10">
    <source>
        <dbReference type="PROSITE" id="PS50011"/>
    </source>
</evidence>
<dbReference type="InterPro" id="IPR011009">
    <property type="entry name" value="Kinase-like_dom_sf"/>
</dbReference>
<dbReference type="SMART" id="SM00220">
    <property type="entry name" value="S_TKc"/>
    <property type="match status" value="1"/>
</dbReference>
<comment type="catalytic activity">
    <reaction evidence="7">
        <text>L-threonyl-[protein] + ATP = O-phospho-L-threonyl-[protein] + ADP + H(+)</text>
        <dbReference type="Rhea" id="RHEA:46608"/>
        <dbReference type="Rhea" id="RHEA-COMP:11060"/>
        <dbReference type="Rhea" id="RHEA-COMP:11605"/>
        <dbReference type="ChEBI" id="CHEBI:15378"/>
        <dbReference type="ChEBI" id="CHEBI:30013"/>
        <dbReference type="ChEBI" id="CHEBI:30616"/>
        <dbReference type="ChEBI" id="CHEBI:61977"/>
        <dbReference type="ChEBI" id="CHEBI:456216"/>
        <dbReference type="EC" id="2.7.11.1"/>
    </reaction>
</comment>
<sequence length="893" mass="95524">MKKLFGRVEKFVSNQSAGTNGNTLIGKVVLVGNFSVRVESVLGEGGLATVYRVVDGSDNSVYALKHMRFGNPENAKDMADEARSLAKLRGHPHILRLVATAFAGPEGAETDGFMLLEFCPGTLLELLQHAPVKLLDELTVYSVFSEICKAVAHMHGQAPPLAHRDLKAENVLRTSDGRWVLADFGSATSRAQVYNSTLEISEEEEIIRRHTTPAYRAPEMWDLYSRQRIDTKVDIWALGVLLYVLLYGKLPFQDQKLAILNGRYDLPITPHRSAAMCELVRMMLIPDPQQRPDITIVLNRLQTRVKESLTEGLIGGVVVPPLSTPATAIPQPRQLQSRLQSTAQSGTAVRPPSAIYPQAAAMAAVDTASHKWSSEAPPLTTQAAYCRPSPSSSASTNLAPAPVPQRTKVHAHPLASQALTTSMSPSYITAHAAQGSSQSYPSRVPPSAAVHPTSTSHNYLVSAFNTTQLISVDDDAGGVDLISSRLEAAAFPPLSNNVAVTGAAAISGDQPTWQQQQQQQGFQETFSSDSPKSTAPDAPQLAAAGAVAAATWQQGQEHGISVPTQSQQGSTGLQYTFSSDPPPPFSTSVSPPQQEDFSGQQFAARDPAAIRAAGTEFSCQPPVIKAAESSFSTMFAVASSSSHAAVLKPPPPRHSSSGGCRIEALQEESMPDVLSPEPHTPSFRNPPTEPFESSSSQMMRWLDTALNRDSNGLGLPAGTALNRDSNGLGLPVTSSSSIARLSSLLSTRSSASSHPPPSLTRNSLGVESKGGHPLQQPLSSSLESDLLGHQRSEQAIHITGIQQSMSHDSTVPSSPSLLSQGQHYLDPINTHNSNALPSAAEFGLFRAQFMELVAQHKALVGRVRSLEDVVANQQNIIEHLLAVQQNLHNQPPA</sequence>
<reference evidence="11 12" key="1">
    <citation type="submission" date="2017-08" db="EMBL/GenBank/DDBJ databases">
        <title>Acidophilic green algal genome provides insights into adaptation to an acidic environment.</title>
        <authorList>
            <person name="Hirooka S."/>
            <person name="Hirose Y."/>
            <person name="Kanesaki Y."/>
            <person name="Higuchi S."/>
            <person name="Fujiwara T."/>
            <person name="Onuma R."/>
            <person name="Era A."/>
            <person name="Ohbayashi R."/>
            <person name="Uzuka A."/>
            <person name="Nozaki H."/>
            <person name="Yoshikawa H."/>
            <person name="Miyagishima S.Y."/>
        </authorList>
    </citation>
    <scope>NUCLEOTIDE SEQUENCE [LARGE SCALE GENOMIC DNA]</scope>
    <source>
        <strain evidence="11 12">NIES-2499</strain>
    </source>
</reference>
<keyword evidence="12" id="KW-1185">Reference proteome</keyword>
<protein>
    <recommendedName>
        <fullName evidence="1">non-specific serine/threonine protein kinase</fullName>
        <ecNumber evidence="1">2.7.11.1</ecNumber>
    </recommendedName>
</protein>